<dbReference type="AlphaFoldDB" id="A0AAQ4QV55"/>
<feature type="compositionally biased region" description="Basic and acidic residues" evidence="5">
    <location>
        <begin position="67"/>
        <end position="81"/>
    </location>
</feature>
<sequence length="995" mass="112920">MDTPESPTQSPQSPGEEEEEERGFSDSELLDSPDEDEDGVISNSELVHEEDNGVLEEDEEEVVLENQVRHSDLEEERKEDGEVVPDFVSDPEDEDRVGETDGIGQEEGTIVLMEGEEDGPQEEQLDGEDEKEEDQDDGVIDTPQSPDSEQGESLNPEEDGDPVEEGYRDYQKSVSADPAEVDDDDDEGEEDMSKSEEEEDRRVMRAEQEQRRKAVMVREMKDDPASVSRELDEHELDYDEEVPEEPSIPAHDEEEDGEDTKAEGEEEEETGDKSNKRREKKPILPPSPRHSEFQRSGECKEPERMRRDSFRDKKKDEDDGEIDEGEIDDDDLEEGEVKDPSDRKIRPRPICRFFIKGNCTWGINCRFIHPGVNDKGNYSLITKPDPFSPNGAPPVEPHPLIPNNPWAGPVVEELPPPPPPVEPPVESAWERGLRHAKEVLKKATIRKEQEPDFEEKRFNVTIGEDDREFDKENDFFRERSYRIIRDEMDFRDPVYGDQYADPYYDYEMDALWRGGQYENFRVQYTEAPLPYHYTRERERDPQERPRDRERERDHRERERRQRERERERIRRKEEWQRDRMKRDEKERPKMRPPRDTREKKEEDKLKPRTPLSLPPNRPMEPPSKKEDVPVMRRPDEWKDPWRRSKSPRRRPGIDSPLRGRRRHRPSGSSVSLSNSSSCLCGGRCWSSLCAQTSGPVGSPHRDDSAQPSSALVIFSSCCLLCRRSLSVSSVSSVSSASSSGSSVRSADSDDMYADLASPVSSASSRSPTPNQPRKERGPARDRPPPQPSKKDEPFREDRRKINPTGAPPRGGNPMPRSGPGSRGGHPVHPPPGIMGPPGSYGGSGSHKDIKLTLLNKQQADKGNRKRYLPADKDRPGSPLRKRVAMSPDRGRDKRIPGRPILPPRMDRPRGQGPRPMPPQGDRKRPLSPPAKSSGKGPAAPLGKPPAPGSTSTAGSSSSSGTNKPSNTLSRREELLKQLKAVEDAIARKRAKIPTK</sequence>
<dbReference type="InterPro" id="IPR041367">
    <property type="entry name" value="Znf-CCCH_4"/>
</dbReference>
<feature type="zinc finger region" description="C3H1-type" evidence="4">
    <location>
        <begin position="345"/>
        <end position="372"/>
    </location>
</feature>
<dbReference type="PROSITE" id="PS50103">
    <property type="entry name" value="ZF_C3H1"/>
    <property type="match status" value="1"/>
</dbReference>
<reference evidence="7" key="3">
    <citation type="submission" date="2025-09" db="UniProtKB">
        <authorList>
            <consortium name="Ensembl"/>
        </authorList>
    </citation>
    <scope>IDENTIFICATION</scope>
</reference>
<evidence type="ECO:0000256" key="2">
    <source>
        <dbReference type="ARBA" id="ARBA00022771"/>
    </source>
</evidence>
<feature type="compositionally biased region" description="Low complexity" evidence="5">
    <location>
        <begin position="807"/>
        <end position="819"/>
    </location>
</feature>
<dbReference type="Pfam" id="PF18044">
    <property type="entry name" value="zf-CCCH_4"/>
    <property type="match status" value="1"/>
</dbReference>
<feature type="compositionally biased region" description="Basic and acidic residues" evidence="5">
    <location>
        <begin position="335"/>
        <end position="344"/>
    </location>
</feature>
<feature type="compositionally biased region" description="Basic and acidic residues" evidence="5">
    <location>
        <begin position="191"/>
        <end position="232"/>
    </location>
</feature>
<dbReference type="PANTHER" id="PTHR46582:SF1">
    <property type="entry name" value="ZINC FINGER CCCH DOMAIN-CONTAINING PROTEIN 18"/>
    <property type="match status" value="1"/>
</dbReference>
<keyword evidence="2 4" id="KW-0863">Zinc-finger</keyword>
<feature type="compositionally biased region" description="Basic and acidic residues" evidence="5">
    <location>
        <begin position="772"/>
        <end position="800"/>
    </location>
</feature>
<feature type="compositionally biased region" description="Pro residues" evidence="5">
    <location>
        <begin position="612"/>
        <end position="621"/>
    </location>
</feature>
<dbReference type="SUPFAM" id="SSF90229">
    <property type="entry name" value="CCCH zinc finger"/>
    <property type="match status" value="1"/>
</dbReference>
<feature type="compositionally biased region" description="Basic and acidic residues" evidence="5">
    <location>
        <begin position="622"/>
        <end position="642"/>
    </location>
</feature>
<dbReference type="GO" id="GO:0071011">
    <property type="term" value="C:precatalytic spliceosome"/>
    <property type="evidence" value="ECO:0007669"/>
    <property type="project" value="TreeGrafter"/>
</dbReference>
<dbReference type="GeneTree" id="ENSGT00730000111190"/>
<dbReference type="GO" id="GO:0008270">
    <property type="term" value="F:zinc ion binding"/>
    <property type="evidence" value="ECO:0007669"/>
    <property type="project" value="UniProtKB-KW"/>
</dbReference>
<evidence type="ECO:0000259" key="6">
    <source>
        <dbReference type="PROSITE" id="PS50103"/>
    </source>
</evidence>
<feature type="compositionally biased region" description="Acidic residues" evidence="5">
    <location>
        <begin position="28"/>
        <end position="39"/>
    </location>
</feature>
<dbReference type="GO" id="GO:0003723">
    <property type="term" value="F:RNA binding"/>
    <property type="evidence" value="ECO:0007669"/>
    <property type="project" value="TreeGrafter"/>
</dbReference>
<feature type="compositionally biased region" description="Acidic residues" evidence="5">
    <location>
        <begin position="318"/>
        <end position="334"/>
    </location>
</feature>
<feature type="compositionally biased region" description="Low complexity" evidence="5">
    <location>
        <begin position="756"/>
        <end position="767"/>
    </location>
</feature>
<dbReference type="Proteomes" id="UP000007635">
    <property type="component" value="Chromosome Y"/>
</dbReference>
<reference evidence="7 8" key="1">
    <citation type="journal article" date="2021" name="G3 (Bethesda)">
        <title>Improved contiguity of the threespine stickleback genome using long-read sequencing.</title>
        <authorList>
            <person name="Nath S."/>
            <person name="Shaw D.E."/>
            <person name="White M.A."/>
        </authorList>
    </citation>
    <scope>NUCLEOTIDE SEQUENCE [LARGE SCALE GENOMIC DNA]</scope>
    <source>
        <strain evidence="7 8">Lake Benthic</strain>
    </source>
</reference>
<keyword evidence="1 4" id="KW-0479">Metal-binding</keyword>
<reference evidence="7" key="2">
    <citation type="submission" date="2025-08" db="UniProtKB">
        <authorList>
            <consortium name="Ensembl"/>
        </authorList>
    </citation>
    <scope>IDENTIFICATION</scope>
</reference>
<feature type="compositionally biased region" description="Acidic residues" evidence="5">
    <location>
        <begin position="155"/>
        <end position="164"/>
    </location>
</feature>
<feature type="compositionally biased region" description="Low complexity" evidence="5">
    <location>
        <begin position="666"/>
        <end position="679"/>
    </location>
</feature>
<feature type="compositionally biased region" description="Basic and acidic residues" evidence="5">
    <location>
        <begin position="858"/>
        <end position="875"/>
    </location>
</feature>
<dbReference type="PANTHER" id="PTHR46582">
    <property type="entry name" value="ZINC FINGER CCCH DOMAIN-CONTAINING PROTEIN 18"/>
    <property type="match status" value="1"/>
</dbReference>
<evidence type="ECO:0000313" key="8">
    <source>
        <dbReference type="Proteomes" id="UP000007635"/>
    </source>
</evidence>
<evidence type="ECO:0000256" key="3">
    <source>
        <dbReference type="ARBA" id="ARBA00022833"/>
    </source>
</evidence>
<evidence type="ECO:0000256" key="5">
    <source>
        <dbReference type="SAM" id="MobiDB-lite"/>
    </source>
</evidence>
<evidence type="ECO:0000313" key="7">
    <source>
        <dbReference type="Ensembl" id="ENSGACP00000055199.1"/>
    </source>
</evidence>
<dbReference type="Gene3D" id="4.10.1000.10">
    <property type="entry name" value="Zinc finger, CCCH-type"/>
    <property type="match status" value="1"/>
</dbReference>
<feature type="compositionally biased region" description="Low complexity" evidence="5">
    <location>
        <begin position="948"/>
        <end position="961"/>
    </location>
</feature>
<dbReference type="InterPro" id="IPR052647">
    <property type="entry name" value="Zinc_finger_CCCH-type"/>
</dbReference>
<feature type="region of interest" description="Disordered" evidence="5">
    <location>
        <begin position="728"/>
        <end position="973"/>
    </location>
</feature>
<accession>A0AAQ4QV55</accession>
<feature type="compositionally biased region" description="Low complexity" evidence="5">
    <location>
        <begin position="1"/>
        <end position="14"/>
    </location>
</feature>
<feature type="compositionally biased region" description="Acidic residues" evidence="5">
    <location>
        <begin position="114"/>
        <end position="139"/>
    </location>
</feature>
<dbReference type="InterPro" id="IPR000571">
    <property type="entry name" value="Znf_CCCH"/>
</dbReference>
<name>A0AAQ4QV55_GASAC</name>
<dbReference type="InterPro" id="IPR036855">
    <property type="entry name" value="Znf_CCCH_sf"/>
</dbReference>
<feature type="compositionally biased region" description="Acidic residues" evidence="5">
    <location>
        <begin position="179"/>
        <end position="190"/>
    </location>
</feature>
<feature type="compositionally biased region" description="Acidic residues" evidence="5">
    <location>
        <begin position="52"/>
        <end position="63"/>
    </location>
</feature>
<feature type="compositionally biased region" description="Acidic residues" evidence="5">
    <location>
        <begin position="252"/>
        <end position="270"/>
    </location>
</feature>
<dbReference type="Ensembl" id="ENSGACT00000050168.1">
    <property type="protein sequence ID" value="ENSGACP00000055199.1"/>
    <property type="gene ID" value="ENSGACG00000025188.1"/>
</dbReference>
<evidence type="ECO:0000256" key="4">
    <source>
        <dbReference type="PROSITE-ProRule" id="PRU00723"/>
    </source>
</evidence>
<feature type="compositionally biased region" description="Polar residues" evidence="5">
    <location>
        <begin position="142"/>
        <end position="153"/>
    </location>
</feature>
<feature type="compositionally biased region" description="Basic and acidic residues" evidence="5">
    <location>
        <begin position="289"/>
        <end position="317"/>
    </location>
</feature>
<feature type="compositionally biased region" description="Acidic residues" evidence="5">
    <location>
        <begin position="233"/>
        <end position="244"/>
    </location>
</feature>
<feature type="region of interest" description="Disordered" evidence="5">
    <location>
        <begin position="526"/>
        <end position="679"/>
    </location>
</feature>
<organism evidence="7 8">
    <name type="scientific">Gasterosteus aculeatus aculeatus</name>
    <name type="common">three-spined stickleback</name>
    <dbReference type="NCBI Taxonomy" id="481459"/>
    <lineage>
        <taxon>Eukaryota</taxon>
        <taxon>Metazoa</taxon>
        <taxon>Chordata</taxon>
        <taxon>Craniata</taxon>
        <taxon>Vertebrata</taxon>
        <taxon>Euteleostomi</taxon>
        <taxon>Actinopterygii</taxon>
        <taxon>Neopterygii</taxon>
        <taxon>Teleostei</taxon>
        <taxon>Neoteleostei</taxon>
        <taxon>Acanthomorphata</taxon>
        <taxon>Eupercaria</taxon>
        <taxon>Perciformes</taxon>
        <taxon>Cottioidei</taxon>
        <taxon>Gasterosteales</taxon>
        <taxon>Gasterosteidae</taxon>
        <taxon>Gasterosteus</taxon>
    </lineage>
</organism>
<evidence type="ECO:0000256" key="1">
    <source>
        <dbReference type="ARBA" id="ARBA00022723"/>
    </source>
</evidence>
<dbReference type="SMART" id="SM00356">
    <property type="entry name" value="ZnF_C3H1"/>
    <property type="match status" value="1"/>
</dbReference>
<feature type="compositionally biased region" description="Low complexity" evidence="5">
    <location>
        <begin position="728"/>
        <end position="745"/>
    </location>
</feature>
<keyword evidence="3 4" id="KW-0862">Zinc</keyword>
<feature type="region of interest" description="Disordered" evidence="5">
    <location>
        <begin position="1"/>
        <end position="346"/>
    </location>
</feature>
<feature type="domain" description="C3H1-type" evidence="6">
    <location>
        <begin position="345"/>
        <end position="372"/>
    </location>
</feature>
<protein>
    <recommendedName>
        <fullName evidence="6">C3H1-type domain-containing protein</fullName>
    </recommendedName>
</protein>
<feature type="compositionally biased region" description="Basic and acidic residues" evidence="5">
    <location>
        <begin position="533"/>
        <end position="606"/>
    </location>
</feature>
<keyword evidence="8" id="KW-1185">Reference proteome</keyword>
<proteinExistence type="predicted"/>